<dbReference type="RefSeq" id="WP_306836231.1">
    <property type="nucleotide sequence ID" value="NZ_JAUSRF010000010.1"/>
</dbReference>
<protein>
    <submittedName>
        <fullName evidence="5">Amino acid adenylation domain-containing protein</fullName>
    </submittedName>
</protein>
<dbReference type="SMART" id="SM00823">
    <property type="entry name" value="PKS_PP"/>
    <property type="match status" value="1"/>
</dbReference>
<dbReference type="InterPro" id="IPR020806">
    <property type="entry name" value="PKS_PP-bd"/>
</dbReference>
<dbReference type="InterPro" id="IPR020845">
    <property type="entry name" value="AMP-binding_CS"/>
</dbReference>
<reference evidence="5 6" key="1">
    <citation type="submission" date="2023-07" db="EMBL/GenBank/DDBJ databases">
        <title>Sorghum-associated microbial communities from plants grown in Nebraska, USA.</title>
        <authorList>
            <person name="Schachtman D."/>
        </authorList>
    </citation>
    <scope>NUCLEOTIDE SEQUENCE [LARGE SCALE GENOMIC DNA]</scope>
    <source>
        <strain evidence="5 6">DS1307</strain>
    </source>
</reference>
<dbReference type="SUPFAM" id="SSF56801">
    <property type="entry name" value="Acetyl-CoA synthetase-like"/>
    <property type="match status" value="1"/>
</dbReference>
<evidence type="ECO:0000256" key="1">
    <source>
        <dbReference type="ARBA" id="ARBA00022450"/>
    </source>
</evidence>
<dbReference type="PANTHER" id="PTHR45527">
    <property type="entry name" value="NONRIBOSOMAL PEPTIDE SYNTHETASE"/>
    <property type="match status" value="1"/>
</dbReference>
<dbReference type="Gene3D" id="3.30.300.30">
    <property type="match status" value="1"/>
</dbReference>
<evidence type="ECO:0000313" key="6">
    <source>
        <dbReference type="Proteomes" id="UP001241472"/>
    </source>
</evidence>
<keyword evidence="1" id="KW-0596">Phosphopantetheine</keyword>
<dbReference type="InterPro" id="IPR025110">
    <property type="entry name" value="AMP-bd_C"/>
</dbReference>
<sequence length="1078" mass="117932">MKPAQPLSSAQKRLWFISALSPKSSALHISSALRFEGKLRLDVLDCALLDILERHEAWRSIFPLEDGHPVRYVLDTPACALETRSVDEQDLAATLHDEINCPLDIRRERPVRFILLQITPEKSVFCVVAHHIISDGWSMMVFWRKLCDIYTARLSGHPHAVTAAASIPEAGLPGELEPEKLSALSAWWRSYLGAAPSGCELPKDFDRQRAATLRAKRYSALLPTTTTERLQRLAGKEKATLYMVLLAAFSLLLGRLCDRPTVFVGCPMANRHAATRDELGLFLDATLIKIEMDETESFRDLLGRVRGSCLSAFAHADMPFDRLLQELRQDRSPTATPLLNVMLVHQNQTASLPASLPPPLVASVMPLSPSETIADLTLYTAQTSDGLTLTWEYAADFFHEASVERWNAQLLTMLDAAAADMDIGLNAVSAPHILPVRTEPAPDRHHNIPHAFFETATSRPDDIALLCPDETVTYRLLSARVQQIAKRLTSLGVGSETPVGVLMRRSPDMVATLLAIMTAGGAYVPLDPDYPAGWLQSIAETVRPPVICVDDDIPEELSGRLTSATGATLLAVSAVLRDHQAGAFSSNQSEGIQPDNLAYVLFTSGSTGRPKGVMGTHRGIMNRLSWMWERWPYKPDEVAFHHVSLNFVDSVWDLFGPLLAGTTVVLAPARIGYMPSDFLDICRRQRVSRLTLVPALLGALLESAAEDEVFLPDLTLCISSGERLPHALASLFMKRCPQATLLNLYGSAEVAADVTCHRVMDSDMRSASIPIGEPIADTLITLLDPKARAVIPGAWGEIHAAGAGLARGYFGQPALTAERFVPHPAGRPGERLYRTGDIGRLNGNGMLELGGRLDHEIKIRGIRIQPGAIEDILRSHTGVEDAAIVTRPGSSGTPIILAYVVADDRIGSASSLADMLRERLPMAMRPSAIHIVDHLPRLTNGKIDRAALADVPVKLLPTLPNRPAGRLEQQLEGIWRRLLSPLGSSDDSRPVLIDRDANFFDIGGHSLLLARLQANIQDALAMDVDLIDLLRFPTIRTLAEELSGKGRNHAPSLDQPQVNRIAQRQRLAGAGMQRGRKS</sequence>
<dbReference type="Proteomes" id="UP001241472">
    <property type="component" value="Unassembled WGS sequence"/>
</dbReference>
<keyword evidence="6" id="KW-1185">Reference proteome</keyword>
<dbReference type="SUPFAM" id="SSF52777">
    <property type="entry name" value="CoA-dependent acyltransferases"/>
    <property type="match status" value="2"/>
</dbReference>
<gene>
    <name evidence="5" type="ORF">J2T09_003148</name>
</gene>
<accession>A0ABT9PV85</accession>
<comment type="caution">
    <text evidence="5">The sequence shown here is derived from an EMBL/GenBank/DDBJ whole genome shotgun (WGS) entry which is preliminary data.</text>
</comment>
<organism evidence="5 6">
    <name type="scientific">Neorhizobium huautlense</name>
    <dbReference type="NCBI Taxonomy" id="67774"/>
    <lineage>
        <taxon>Bacteria</taxon>
        <taxon>Pseudomonadati</taxon>
        <taxon>Pseudomonadota</taxon>
        <taxon>Alphaproteobacteria</taxon>
        <taxon>Hyphomicrobiales</taxon>
        <taxon>Rhizobiaceae</taxon>
        <taxon>Rhizobium/Agrobacterium group</taxon>
        <taxon>Neorhizobium</taxon>
    </lineage>
</organism>
<evidence type="ECO:0000256" key="2">
    <source>
        <dbReference type="ARBA" id="ARBA00022553"/>
    </source>
</evidence>
<keyword evidence="3" id="KW-0479">Metal-binding</keyword>
<dbReference type="Pfam" id="PF00501">
    <property type="entry name" value="AMP-binding"/>
    <property type="match status" value="1"/>
</dbReference>
<dbReference type="Gene3D" id="3.30.559.30">
    <property type="entry name" value="Nonribosomal peptide synthetase, condensation domain"/>
    <property type="match status" value="1"/>
</dbReference>
<dbReference type="Gene3D" id="3.40.50.12780">
    <property type="entry name" value="N-terminal domain of ligase-like"/>
    <property type="match status" value="1"/>
</dbReference>
<dbReference type="PANTHER" id="PTHR45527:SF1">
    <property type="entry name" value="FATTY ACID SYNTHASE"/>
    <property type="match status" value="1"/>
</dbReference>
<evidence type="ECO:0000313" key="5">
    <source>
        <dbReference type="EMBL" id="MDP9838380.1"/>
    </source>
</evidence>
<dbReference type="Pfam" id="PF00668">
    <property type="entry name" value="Condensation"/>
    <property type="match status" value="1"/>
</dbReference>
<dbReference type="Gene3D" id="1.10.1200.10">
    <property type="entry name" value="ACP-like"/>
    <property type="match status" value="1"/>
</dbReference>
<dbReference type="InterPro" id="IPR042099">
    <property type="entry name" value="ANL_N_sf"/>
</dbReference>
<dbReference type="InterPro" id="IPR010071">
    <property type="entry name" value="AA_adenyl_dom"/>
</dbReference>
<keyword evidence="2" id="KW-0597">Phosphoprotein</keyword>
<dbReference type="InterPro" id="IPR023213">
    <property type="entry name" value="CAT-like_dom_sf"/>
</dbReference>
<evidence type="ECO:0000256" key="3">
    <source>
        <dbReference type="ARBA" id="ARBA00022723"/>
    </source>
</evidence>
<name>A0ABT9PV85_9HYPH</name>
<dbReference type="InterPro" id="IPR000873">
    <property type="entry name" value="AMP-dep_synth/lig_dom"/>
</dbReference>
<dbReference type="InterPro" id="IPR036736">
    <property type="entry name" value="ACP-like_sf"/>
</dbReference>
<dbReference type="EMBL" id="JAUSRF010000010">
    <property type="protein sequence ID" value="MDP9838380.1"/>
    <property type="molecule type" value="Genomic_DNA"/>
</dbReference>
<dbReference type="NCBIfam" id="TIGR01733">
    <property type="entry name" value="AA-adenyl-dom"/>
    <property type="match status" value="1"/>
</dbReference>
<evidence type="ECO:0000259" key="4">
    <source>
        <dbReference type="PROSITE" id="PS50075"/>
    </source>
</evidence>
<dbReference type="InterPro" id="IPR045851">
    <property type="entry name" value="AMP-bd_C_sf"/>
</dbReference>
<proteinExistence type="predicted"/>
<dbReference type="SUPFAM" id="SSF47336">
    <property type="entry name" value="ACP-like"/>
    <property type="match status" value="1"/>
</dbReference>
<dbReference type="Pfam" id="PF13193">
    <property type="entry name" value="AMP-binding_C"/>
    <property type="match status" value="1"/>
</dbReference>
<dbReference type="PROSITE" id="PS50075">
    <property type="entry name" value="CARRIER"/>
    <property type="match status" value="1"/>
</dbReference>
<dbReference type="CDD" id="cd05930">
    <property type="entry name" value="A_NRPS"/>
    <property type="match status" value="1"/>
</dbReference>
<dbReference type="InterPro" id="IPR001242">
    <property type="entry name" value="Condensation_dom"/>
</dbReference>
<dbReference type="PROSITE" id="PS00455">
    <property type="entry name" value="AMP_BINDING"/>
    <property type="match status" value="1"/>
</dbReference>
<dbReference type="Gene3D" id="3.30.559.10">
    <property type="entry name" value="Chloramphenicol acetyltransferase-like domain"/>
    <property type="match status" value="1"/>
</dbReference>
<feature type="domain" description="Carrier" evidence="4">
    <location>
        <begin position="965"/>
        <end position="1046"/>
    </location>
</feature>
<dbReference type="Pfam" id="PF00550">
    <property type="entry name" value="PP-binding"/>
    <property type="match status" value="1"/>
</dbReference>
<dbReference type="InterPro" id="IPR009081">
    <property type="entry name" value="PP-bd_ACP"/>
</dbReference>
<dbReference type="CDD" id="cd19531">
    <property type="entry name" value="LCL_NRPS-like"/>
    <property type="match status" value="1"/>
</dbReference>